<accession>A0A0U3CRW1</accession>
<dbReference type="AlphaFoldDB" id="A0A0U3CRW1"/>
<evidence type="ECO:0000256" key="1">
    <source>
        <dbReference type="PIRNR" id="PIRNR016661"/>
    </source>
</evidence>
<keyword evidence="1" id="KW-1003">Cell membrane</keyword>
<keyword evidence="2" id="KW-1133">Transmembrane helix</keyword>
<sequence>MNINIENYYTARKNVFERFNESSTITKIVFSFLMACITGLMAQIIIPLPWTPVPITAQTFAVLCSGLFLGKRYGCLSQIMYVVLGIAFVPWFGGMTGGLDVLLGSTGGYLIGFIIASYFIGYITDKYAKARNFTRMFAVICVANFALIYIPGLLGLALWMYFAQGTVVGIADLLMMGLVPFIFGDLVKVAGAAGLSKVFLPKD</sequence>
<dbReference type="PANTHER" id="PTHR34295:SF1">
    <property type="entry name" value="BIOTIN TRANSPORTER BIOY"/>
    <property type="match status" value="1"/>
</dbReference>
<comment type="subcellular location">
    <subcellularLocation>
        <location evidence="1">Cell membrane</location>
        <topology evidence="1">Multi-pass membrane protein</topology>
    </subcellularLocation>
</comment>
<name>A0A0U3CRW1_9EURY</name>
<dbReference type="GO" id="GO:0015225">
    <property type="term" value="F:biotin transmembrane transporter activity"/>
    <property type="evidence" value="ECO:0007669"/>
    <property type="project" value="UniProtKB-UniRule"/>
</dbReference>
<protein>
    <submittedName>
        <fullName evidence="3">BioY family protein</fullName>
    </submittedName>
</protein>
<dbReference type="PANTHER" id="PTHR34295">
    <property type="entry name" value="BIOTIN TRANSPORTER BIOY"/>
    <property type="match status" value="1"/>
</dbReference>
<feature type="transmembrane region" description="Helical" evidence="2">
    <location>
        <begin position="52"/>
        <end position="69"/>
    </location>
</feature>
<evidence type="ECO:0000313" key="4">
    <source>
        <dbReference type="Proteomes" id="UP000067738"/>
    </source>
</evidence>
<dbReference type="Pfam" id="PF02632">
    <property type="entry name" value="BioY"/>
    <property type="match status" value="1"/>
</dbReference>
<keyword evidence="1 2" id="KW-0472">Membrane</keyword>
<gene>
    <name evidence="3" type="ORF">sm9_0584</name>
</gene>
<dbReference type="GO" id="GO:0005886">
    <property type="term" value="C:plasma membrane"/>
    <property type="evidence" value="ECO:0007669"/>
    <property type="project" value="UniProtKB-SubCell"/>
</dbReference>
<comment type="similarity">
    <text evidence="1">Belongs to the BioY family.</text>
</comment>
<keyword evidence="1" id="KW-0813">Transport</keyword>
<feature type="transmembrane region" description="Helical" evidence="2">
    <location>
        <begin position="76"/>
        <end position="94"/>
    </location>
</feature>
<evidence type="ECO:0000313" key="3">
    <source>
        <dbReference type="EMBL" id="ALT68383.1"/>
    </source>
</evidence>
<keyword evidence="4" id="KW-1185">Reference proteome</keyword>
<dbReference type="Gene3D" id="1.10.1760.20">
    <property type="match status" value="1"/>
</dbReference>
<organism evidence="3 4">
    <name type="scientific">Methanobrevibacter millerae</name>
    <dbReference type="NCBI Taxonomy" id="230361"/>
    <lineage>
        <taxon>Archaea</taxon>
        <taxon>Methanobacteriati</taxon>
        <taxon>Methanobacteriota</taxon>
        <taxon>Methanomada group</taxon>
        <taxon>Methanobacteria</taxon>
        <taxon>Methanobacteriales</taxon>
        <taxon>Methanobacteriaceae</taxon>
        <taxon>Methanobrevibacter</taxon>
    </lineage>
</organism>
<feature type="transmembrane region" description="Helical" evidence="2">
    <location>
        <begin position="136"/>
        <end position="161"/>
    </location>
</feature>
<dbReference type="Proteomes" id="UP000067738">
    <property type="component" value="Chromosome"/>
</dbReference>
<reference evidence="3 4" key="1">
    <citation type="submission" date="2015-04" db="EMBL/GenBank/DDBJ databases">
        <title>The complete genome sequence of the rumen methanogen Methanobrevibacter millerae SM9.</title>
        <authorList>
            <person name="Leahy S.C."/>
            <person name="Kelly W.J."/>
            <person name="Pacheco D.M."/>
            <person name="Li D."/>
            <person name="Altermann E."/>
            <person name="Attwood G.T."/>
        </authorList>
    </citation>
    <scope>NUCLEOTIDE SEQUENCE [LARGE SCALE GENOMIC DNA]</scope>
    <source>
        <strain evidence="3 4">SM9</strain>
    </source>
</reference>
<keyword evidence="2" id="KW-0812">Transmembrane</keyword>
<feature type="transmembrane region" description="Helical" evidence="2">
    <location>
        <begin position="167"/>
        <end position="187"/>
    </location>
</feature>
<dbReference type="KEGG" id="mmil:sm9_0584"/>
<dbReference type="PIRSF" id="PIRSF016661">
    <property type="entry name" value="BioY"/>
    <property type="match status" value="1"/>
</dbReference>
<feature type="transmembrane region" description="Helical" evidence="2">
    <location>
        <begin position="106"/>
        <end position="124"/>
    </location>
</feature>
<dbReference type="EMBL" id="CP011266">
    <property type="protein sequence ID" value="ALT68383.1"/>
    <property type="molecule type" value="Genomic_DNA"/>
</dbReference>
<proteinExistence type="inferred from homology"/>
<dbReference type="InterPro" id="IPR003784">
    <property type="entry name" value="BioY"/>
</dbReference>
<evidence type="ECO:0000256" key="2">
    <source>
        <dbReference type="SAM" id="Phobius"/>
    </source>
</evidence>
<feature type="transmembrane region" description="Helical" evidence="2">
    <location>
        <begin position="28"/>
        <end position="46"/>
    </location>
</feature>
<dbReference type="PATRIC" id="fig|230361.4.peg.606"/>